<reference evidence="1 2" key="1">
    <citation type="submission" date="2018-01" db="EMBL/GenBank/DDBJ databases">
        <title>Genome characterization of the sugarcane-associated fungus Trichoderma ghanense CCMA-1212 and their application in lignocelulose bioconversion.</title>
        <authorList>
            <person name="Steindorff A.S."/>
            <person name="Mendes T.D."/>
            <person name="Vilela E.S.D."/>
            <person name="Rodrigues D.S."/>
            <person name="Formighieri E.F."/>
            <person name="Melo I.S."/>
            <person name="Favaro L.C.L."/>
        </authorList>
    </citation>
    <scope>NUCLEOTIDE SEQUENCE [LARGE SCALE GENOMIC DNA]</scope>
    <source>
        <strain evidence="1 2">CCMA-1212</strain>
    </source>
</reference>
<dbReference type="RefSeq" id="XP_073563061.1">
    <property type="nucleotide sequence ID" value="XM_073698622.1"/>
</dbReference>
<evidence type="ECO:0000313" key="2">
    <source>
        <dbReference type="Proteomes" id="UP001642720"/>
    </source>
</evidence>
<proteinExistence type="predicted"/>
<keyword evidence="2" id="KW-1185">Reference proteome</keyword>
<protein>
    <submittedName>
        <fullName evidence="1">Uncharacterized protein</fullName>
    </submittedName>
</protein>
<accession>A0ABY2HEV7</accession>
<dbReference type="GeneID" id="300573072"/>
<sequence>MGAPEHLQTALLKFASEMREPFGYQTAPLPFIMRCLCLVLVPCESSLCAMSIQTNSGHDSFLQSSRTLPVDLSTSPSRAYSLAPPLQTDFEPAVTRCVIAAWPCTTGSAACLPRHNLDFLRLKPSNSLFLRP</sequence>
<gene>
    <name evidence="1" type="ORF">CCMA1212_001188</name>
</gene>
<comment type="caution">
    <text evidence="1">The sequence shown here is derived from an EMBL/GenBank/DDBJ whole genome shotgun (WGS) entry which is preliminary data.</text>
</comment>
<organism evidence="1 2">
    <name type="scientific">Trichoderma ghanense</name>
    <dbReference type="NCBI Taxonomy" id="65468"/>
    <lineage>
        <taxon>Eukaryota</taxon>
        <taxon>Fungi</taxon>
        <taxon>Dikarya</taxon>
        <taxon>Ascomycota</taxon>
        <taxon>Pezizomycotina</taxon>
        <taxon>Sordariomycetes</taxon>
        <taxon>Hypocreomycetidae</taxon>
        <taxon>Hypocreales</taxon>
        <taxon>Hypocreaceae</taxon>
        <taxon>Trichoderma</taxon>
    </lineage>
</organism>
<dbReference type="EMBL" id="PPTA01000001">
    <property type="protein sequence ID" value="TFB06860.1"/>
    <property type="molecule type" value="Genomic_DNA"/>
</dbReference>
<name>A0ABY2HEV7_9HYPO</name>
<evidence type="ECO:0000313" key="1">
    <source>
        <dbReference type="EMBL" id="TFB06860.1"/>
    </source>
</evidence>
<dbReference type="Proteomes" id="UP001642720">
    <property type="component" value="Unassembled WGS sequence"/>
</dbReference>